<keyword evidence="2" id="KW-1185">Reference proteome</keyword>
<proteinExistence type="predicted"/>
<sequence length="591" mass="63824">MGAAFSQPTTLSNPSAVANKSYDYIIVGGGTAGCVLANRLSEDAGVSVLLVEAGGSNEGELFSKIPVGYAQLLKSSRDWCYKTTPQAALNNRVLDYARGKIMGGSASINALVYQHCSPSDFDEWETKGATGWNYNALAPYLRKSEKFTPHPAHPDVRPEDRGDNGVWQTSYGYAHTICDRWMDAAVAVGVPRNPDLNTVRGSIGVSKFVTFVDQKGQRSSTATAFLSKDVLRRKNLTVITNTLTTRILFSPDARLRATGIEVAQDESSPRFEITARKEVILAAGAVNSPQLLMLSGVGEKSELDKLGIPVVKNLFHVGKNLLDHPLVPILFRAKGGHTLDYMQDPFKALPVMLRWFLTGRGPCTSNGGEAALFVRSDDESLPFTSPVSESQASELVDNTSGPDSPDIEIGVVPASYRPLPKGKSGLTIVPILVRPLSVGRLWLSSSSPFEKPNINPAFLADPADMKLMLRGIRLALRIGRGAALQPMLDLKENSEDVQDVYWPGDADPDKVLDKDLEVWVRNNIETVNHCAGTARIGNSEEDGVVDAQLRVFGIDGLRVIDASIFPTMVSGHPTAPVVAIAEKASDMILKG</sequence>
<protein>
    <submittedName>
        <fullName evidence="1">GMC oxidoreductase</fullName>
    </submittedName>
</protein>
<dbReference type="Proteomes" id="UP000790709">
    <property type="component" value="Unassembled WGS sequence"/>
</dbReference>
<comment type="caution">
    <text evidence="1">The sequence shown here is derived from an EMBL/GenBank/DDBJ whole genome shotgun (WGS) entry which is preliminary data.</text>
</comment>
<evidence type="ECO:0000313" key="1">
    <source>
        <dbReference type="EMBL" id="KAH7928995.1"/>
    </source>
</evidence>
<accession>A0ACB8BST2</accession>
<reference evidence="1" key="1">
    <citation type="journal article" date="2021" name="New Phytol.">
        <title>Evolutionary innovations through gain and loss of genes in the ectomycorrhizal Boletales.</title>
        <authorList>
            <person name="Wu G."/>
            <person name="Miyauchi S."/>
            <person name="Morin E."/>
            <person name="Kuo A."/>
            <person name="Drula E."/>
            <person name="Varga T."/>
            <person name="Kohler A."/>
            <person name="Feng B."/>
            <person name="Cao Y."/>
            <person name="Lipzen A."/>
            <person name="Daum C."/>
            <person name="Hundley H."/>
            <person name="Pangilinan J."/>
            <person name="Johnson J."/>
            <person name="Barry K."/>
            <person name="LaButti K."/>
            <person name="Ng V."/>
            <person name="Ahrendt S."/>
            <person name="Min B."/>
            <person name="Choi I.G."/>
            <person name="Park H."/>
            <person name="Plett J.M."/>
            <person name="Magnuson J."/>
            <person name="Spatafora J.W."/>
            <person name="Nagy L.G."/>
            <person name="Henrissat B."/>
            <person name="Grigoriev I.V."/>
            <person name="Yang Z.L."/>
            <person name="Xu J."/>
            <person name="Martin F.M."/>
        </authorList>
    </citation>
    <scope>NUCLEOTIDE SEQUENCE</scope>
    <source>
        <strain evidence="1">KUC20120723A-06</strain>
    </source>
</reference>
<name>A0ACB8BST2_9AGAM</name>
<gene>
    <name evidence="1" type="ORF">BV22DRAFT_1003628</name>
</gene>
<organism evidence="1 2">
    <name type="scientific">Leucogyrophana mollusca</name>
    <dbReference type="NCBI Taxonomy" id="85980"/>
    <lineage>
        <taxon>Eukaryota</taxon>
        <taxon>Fungi</taxon>
        <taxon>Dikarya</taxon>
        <taxon>Basidiomycota</taxon>
        <taxon>Agaricomycotina</taxon>
        <taxon>Agaricomycetes</taxon>
        <taxon>Agaricomycetidae</taxon>
        <taxon>Boletales</taxon>
        <taxon>Boletales incertae sedis</taxon>
        <taxon>Leucogyrophana</taxon>
    </lineage>
</organism>
<dbReference type="EMBL" id="MU266346">
    <property type="protein sequence ID" value="KAH7928995.1"/>
    <property type="molecule type" value="Genomic_DNA"/>
</dbReference>
<evidence type="ECO:0000313" key="2">
    <source>
        <dbReference type="Proteomes" id="UP000790709"/>
    </source>
</evidence>